<comment type="subcellular location">
    <subcellularLocation>
        <location evidence="1">Nucleus</location>
    </subcellularLocation>
</comment>
<evidence type="ECO:0000256" key="5">
    <source>
        <dbReference type="ARBA" id="ARBA00023242"/>
    </source>
</evidence>
<proteinExistence type="predicted"/>
<dbReference type="OrthoDB" id="3509362at2759"/>
<evidence type="ECO:0000256" key="1">
    <source>
        <dbReference type="ARBA" id="ARBA00004123"/>
    </source>
</evidence>
<dbReference type="PROSITE" id="PS00463">
    <property type="entry name" value="ZN2_CY6_FUNGAL_1"/>
    <property type="match status" value="1"/>
</dbReference>
<comment type="caution">
    <text evidence="8">The sequence shown here is derived from an EMBL/GenBank/DDBJ whole genome shotgun (WGS) entry which is preliminary data.</text>
</comment>
<dbReference type="GO" id="GO:0045944">
    <property type="term" value="P:positive regulation of transcription by RNA polymerase II"/>
    <property type="evidence" value="ECO:0007669"/>
    <property type="project" value="TreeGrafter"/>
</dbReference>
<dbReference type="PROSITE" id="PS50048">
    <property type="entry name" value="ZN2_CY6_FUNGAL_2"/>
    <property type="match status" value="1"/>
</dbReference>
<evidence type="ECO:0000259" key="7">
    <source>
        <dbReference type="PROSITE" id="PS50048"/>
    </source>
</evidence>
<feature type="compositionally biased region" description="Low complexity" evidence="6">
    <location>
        <begin position="149"/>
        <end position="160"/>
    </location>
</feature>
<evidence type="ECO:0000313" key="8">
    <source>
        <dbReference type="EMBL" id="KAJ5088264.1"/>
    </source>
</evidence>
<sequence length="612" mass="67653">ILQICYQSAGKSPFSTSTQSTMATFTPKIIDTGWGQPTPATSATTPKKKVRTRQTGTAWTRSGCLTCKKRRKGCDKAKPSCNNCIKQGRVCEGYGSLWVEPLGPSTQTFQSDSVKSGQNTDSPPSHLLSPSLSPQTGIWLNVQPSLVSASPSESVTSSSPHTLTDDNALSCQSEDVESVDEEVEMLQQSLAVVPRPRNFIRHLSNHESHYIQYHVQHGSRLLANLESEDNPLRSLLIPRAMSSPLLMKAVCAVSALHLANLSQTYTAQTASVNYYGRALNELRSVIVGSSPEALSDDTMIAVGLLCKYEIVRGSVKQWVVHLNALQRLIANRGGLRSMDEDAAYFLRGLYLYAYNMARISNRKRITAFEACPADTELGMPKLDIYIGYTEEILKICARIAELPSLEGDMASMRLAVASINESLLTWSHTSSPYIIPKGLSSESLTRLQLVAECYRDAAFVYLHSILERMSMKLTSHTAAAEQDVRSSSYLNDLTSLIFTPKATAVHRCLARVETFSLDNHVEYSALTFPLFIAGAESSVLEHRDLIMHSLGKLQINFGIGNVKRAKELLEILWARKDANLFNEIGKADSTYIVQNAHWQDILEELQWDVILA</sequence>
<evidence type="ECO:0000256" key="2">
    <source>
        <dbReference type="ARBA" id="ARBA00023015"/>
    </source>
</evidence>
<reference evidence="8" key="1">
    <citation type="submission" date="2022-11" db="EMBL/GenBank/DDBJ databases">
        <authorList>
            <person name="Petersen C."/>
        </authorList>
    </citation>
    <scope>NUCLEOTIDE SEQUENCE</scope>
    <source>
        <strain evidence="8">IBT 30069</strain>
    </source>
</reference>
<feature type="compositionally biased region" description="Low complexity" evidence="6">
    <location>
        <begin position="122"/>
        <end position="132"/>
    </location>
</feature>
<dbReference type="Gene3D" id="4.10.240.10">
    <property type="entry name" value="Zn(2)-C6 fungal-type DNA-binding domain"/>
    <property type="match status" value="1"/>
</dbReference>
<evidence type="ECO:0000313" key="9">
    <source>
        <dbReference type="Proteomes" id="UP001149165"/>
    </source>
</evidence>
<feature type="region of interest" description="Disordered" evidence="6">
    <location>
        <begin position="149"/>
        <end position="176"/>
    </location>
</feature>
<gene>
    <name evidence="8" type="ORF">N7456_011880</name>
</gene>
<feature type="domain" description="Zn(2)-C6 fungal-type" evidence="7">
    <location>
        <begin position="63"/>
        <end position="91"/>
    </location>
</feature>
<dbReference type="EMBL" id="JAPQKH010000007">
    <property type="protein sequence ID" value="KAJ5088264.1"/>
    <property type="molecule type" value="Genomic_DNA"/>
</dbReference>
<dbReference type="SUPFAM" id="SSF57701">
    <property type="entry name" value="Zn2/Cys6 DNA-binding domain"/>
    <property type="match status" value="1"/>
</dbReference>
<organism evidence="8 9">
    <name type="scientific">Penicillium angulare</name>
    <dbReference type="NCBI Taxonomy" id="116970"/>
    <lineage>
        <taxon>Eukaryota</taxon>
        <taxon>Fungi</taxon>
        <taxon>Dikarya</taxon>
        <taxon>Ascomycota</taxon>
        <taxon>Pezizomycotina</taxon>
        <taxon>Eurotiomycetes</taxon>
        <taxon>Eurotiomycetidae</taxon>
        <taxon>Eurotiales</taxon>
        <taxon>Aspergillaceae</taxon>
        <taxon>Penicillium</taxon>
    </lineage>
</organism>
<dbReference type="GO" id="GO:0000981">
    <property type="term" value="F:DNA-binding transcription factor activity, RNA polymerase II-specific"/>
    <property type="evidence" value="ECO:0007669"/>
    <property type="project" value="InterPro"/>
</dbReference>
<evidence type="ECO:0000256" key="4">
    <source>
        <dbReference type="ARBA" id="ARBA00023163"/>
    </source>
</evidence>
<dbReference type="GO" id="GO:0008270">
    <property type="term" value="F:zinc ion binding"/>
    <property type="evidence" value="ECO:0007669"/>
    <property type="project" value="InterPro"/>
</dbReference>
<accession>A0A9W9EUP8</accession>
<dbReference type="GO" id="GO:0005634">
    <property type="term" value="C:nucleus"/>
    <property type="evidence" value="ECO:0007669"/>
    <property type="project" value="UniProtKB-SubCell"/>
</dbReference>
<dbReference type="GO" id="GO:0000976">
    <property type="term" value="F:transcription cis-regulatory region binding"/>
    <property type="evidence" value="ECO:0007669"/>
    <property type="project" value="TreeGrafter"/>
</dbReference>
<dbReference type="Pfam" id="PF11951">
    <property type="entry name" value="Fungal_trans_2"/>
    <property type="match status" value="1"/>
</dbReference>
<keyword evidence="3" id="KW-0238">DNA-binding</keyword>
<name>A0A9W9EUP8_9EURO</name>
<dbReference type="Proteomes" id="UP001149165">
    <property type="component" value="Unassembled WGS sequence"/>
</dbReference>
<feature type="non-terminal residue" evidence="8">
    <location>
        <position position="612"/>
    </location>
</feature>
<keyword evidence="4" id="KW-0804">Transcription</keyword>
<feature type="compositionally biased region" description="Polar residues" evidence="6">
    <location>
        <begin position="161"/>
        <end position="172"/>
    </location>
</feature>
<feature type="compositionally biased region" description="Polar residues" evidence="6">
    <location>
        <begin position="105"/>
        <end position="121"/>
    </location>
</feature>
<dbReference type="InterPro" id="IPR001138">
    <property type="entry name" value="Zn2Cys6_DnaBD"/>
</dbReference>
<feature type="region of interest" description="Disordered" evidence="6">
    <location>
        <begin position="105"/>
        <end position="132"/>
    </location>
</feature>
<keyword evidence="2" id="KW-0805">Transcription regulation</keyword>
<evidence type="ECO:0000256" key="3">
    <source>
        <dbReference type="ARBA" id="ARBA00023125"/>
    </source>
</evidence>
<dbReference type="PANTHER" id="PTHR37534:SF16">
    <property type="entry name" value="ZN(II)2CYS6 TRANSCRIPTION FACTOR (EUROFUNG)-RELATED"/>
    <property type="match status" value="1"/>
</dbReference>
<dbReference type="InterPro" id="IPR021858">
    <property type="entry name" value="Fun_TF"/>
</dbReference>
<dbReference type="InterPro" id="IPR036864">
    <property type="entry name" value="Zn2-C6_fun-type_DNA-bd_sf"/>
</dbReference>
<dbReference type="CDD" id="cd00067">
    <property type="entry name" value="GAL4"/>
    <property type="match status" value="1"/>
</dbReference>
<keyword evidence="9" id="KW-1185">Reference proteome</keyword>
<dbReference type="PANTHER" id="PTHR37534">
    <property type="entry name" value="TRANSCRIPTIONAL ACTIVATOR PROTEIN UGA3"/>
    <property type="match status" value="1"/>
</dbReference>
<dbReference type="SMART" id="SM00066">
    <property type="entry name" value="GAL4"/>
    <property type="match status" value="1"/>
</dbReference>
<feature type="region of interest" description="Disordered" evidence="6">
    <location>
        <begin position="29"/>
        <end position="54"/>
    </location>
</feature>
<protein>
    <recommendedName>
        <fullName evidence="7">Zn(2)-C6 fungal-type domain-containing protein</fullName>
    </recommendedName>
</protein>
<reference evidence="8" key="2">
    <citation type="journal article" date="2023" name="IMA Fungus">
        <title>Comparative genomic study of the Penicillium genus elucidates a diverse pangenome and 15 lateral gene transfer events.</title>
        <authorList>
            <person name="Petersen C."/>
            <person name="Sorensen T."/>
            <person name="Nielsen M.R."/>
            <person name="Sondergaard T.E."/>
            <person name="Sorensen J.L."/>
            <person name="Fitzpatrick D.A."/>
            <person name="Frisvad J.C."/>
            <person name="Nielsen K.L."/>
        </authorList>
    </citation>
    <scope>NUCLEOTIDE SEQUENCE</scope>
    <source>
        <strain evidence="8">IBT 30069</strain>
    </source>
</reference>
<keyword evidence="5" id="KW-0539">Nucleus</keyword>
<dbReference type="AlphaFoldDB" id="A0A9W9EUP8"/>
<evidence type="ECO:0000256" key="6">
    <source>
        <dbReference type="SAM" id="MobiDB-lite"/>
    </source>
</evidence>